<dbReference type="Proteomes" id="UP000244731">
    <property type="component" value="Unassembled WGS sequence"/>
</dbReference>
<keyword evidence="2" id="KW-1185">Reference proteome</keyword>
<proteinExistence type="predicted"/>
<name>A0ABX5K3E2_9ENTR</name>
<protein>
    <recommendedName>
        <fullName evidence="3">Phage protein</fullName>
    </recommendedName>
</protein>
<dbReference type="InterPro" id="IPR058601">
    <property type="entry name" value="Phage_phiTE_015-like"/>
</dbReference>
<dbReference type="Pfam" id="PF26207">
    <property type="entry name" value="Phage_phiTE_015"/>
    <property type="match status" value="1"/>
</dbReference>
<evidence type="ECO:0000313" key="1">
    <source>
        <dbReference type="EMBL" id="PUX09634.1"/>
    </source>
</evidence>
<evidence type="ECO:0008006" key="3">
    <source>
        <dbReference type="Google" id="ProtNLM"/>
    </source>
</evidence>
<comment type="caution">
    <text evidence="1">The sequence shown here is derived from an EMBL/GenBank/DDBJ whole genome shotgun (WGS) entry which is preliminary data.</text>
</comment>
<organism evidence="1 2">
    <name type="scientific">Cronobacter malonaticus</name>
    <dbReference type="NCBI Taxonomy" id="413503"/>
    <lineage>
        <taxon>Bacteria</taxon>
        <taxon>Pseudomonadati</taxon>
        <taxon>Pseudomonadota</taxon>
        <taxon>Gammaproteobacteria</taxon>
        <taxon>Enterobacterales</taxon>
        <taxon>Enterobacteriaceae</taxon>
        <taxon>Cronobacter</taxon>
    </lineage>
</organism>
<accession>A0ABX5K3E2</accession>
<evidence type="ECO:0000313" key="2">
    <source>
        <dbReference type="Proteomes" id="UP000244731"/>
    </source>
</evidence>
<dbReference type="RefSeq" id="WP_075191798.1">
    <property type="nucleotide sequence ID" value="NZ_MSAC01000010.1"/>
</dbReference>
<reference evidence="1 2" key="1">
    <citation type="submission" date="2016-12" db="EMBL/GenBank/DDBJ databases">
        <title>Analysis of the Molecular Diversity Among Cronobacter Species Isolated from Filth Flies Using a Pan Genomic DNA Microarray.</title>
        <authorList>
            <person name="Pava-Ripoll M."/>
            <person name="Tall B."/>
            <person name="Farber J."/>
            <person name="Fanning S."/>
            <person name="Lehner A."/>
            <person name="Stephan R."/>
            <person name="Pagotto F."/>
            <person name="Iverson C."/>
            <person name="Ziobro G."/>
            <person name="Miller A."/>
            <person name="Pearson R."/>
            <person name="Yan Q."/>
            <person name="Kim M."/>
            <person name="Jeong S."/>
            <person name="Park J."/>
            <person name="Jun S."/>
            <person name="Choi H."/>
            <person name="Chung T."/>
            <person name="Yoo Y."/>
            <person name="Park E."/>
            <person name="Hwang S."/>
            <person name="Lee B."/>
            <person name="Sathyamoorthy V."/>
            <person name="Carter L."/>
            <person name="Mammel M."/>
            <person name="Jackson S."/>
            <person name="Kothary M."/>
            <person name="Patel I."/>
            <person name="Grim C."/>
            <person name="Gopinath G."/>
            <person name="Gangiredla J."/>
            <person name="Chase H."/>
        </authorList>
    </citation>
    <scope>NUCLEOTIDE SEQUENCE [LARGE SCALE GENOMIC DNA]</scope>
    <source>
        <strain evidence="1 2">MOD1-Md25g</strain>
    </source>
</reference>
<dbReference type="EMBL" id="MSAC01000010">
    <property type="protein sequence ID" value="PUX09634.1"/>
    <property type="molecule type" value="Genomic_DNA"/>
</dbReference>
<sequence length="84" mass="9519">MDKSREQFLEWFSKEYEEVNNSTELSAQVIKMIASAAWQASRAAVEIELDEKVMVEDEFDKGHNCAIDYCAESIRAAGLKVKGE</sequence>
<gene>
    <name evidence="1" type="ORF">AUM46_04250</name>
</gene>